<proteinExistence type="predicted"/>
<dbReference type="EMBL" id="UWPJ01000024">
    <property type="protein sequence ID" value="VCU71048.1"/>
    <property type="molecule type" value="Genomic_DNA"/>
</dbReference>
<dbReference type="Pfam" id="PF01042">
    <property type="entry name" value="Ribonuc_L-PSP"/>
    <property type="match status" value="1"/>
</dbReference>
<reference evidence="1 2" key="1">
    <citation type="submission" date="2018-10" db="EMBL/GenBank/DDBJ databases">
        <authorList>
            <person name="Criscuolo A."/>
        </authorList>
    </citation>
    <scope>NUCLEOTIDE SEQUENCE [LARGE SCALE GENOMIC DNA]</scope>
    <source>
        <strain evidence="1">DnA1</strain>
    </source>
</reference>
<protein>
    <submittedName>
        <fullName evidence="1">Endoribonuclease L-PSP</fullName>
    </submittedName>
</protein>
<dbReference type="PANTHER" id="PTHR11803:SF39">
    <property type="entry name" value="2-IMINOBUTANOATE_2-IMINOPROPANOATE DEAMINASE"/>
    <property type="match status" value="1"/>
</dbReference>
<gene>
    <name evidence="1" type="ORF">PIGHUM_03128</name>
</gene>
<dbReference type="SUPFAM" id="SSF55298">
    <property type="entry name" value="YjgF-like"/>
    <property type="match status" value="1"/>
</dbReference>
<dbReference type="CDD" id="cd00448">
    <property type="entry name" value="YjgF_YER057c_UK114_family"/>
    <property type="match status" value="1"/>
</dbReference>
<organism evidence="1 2">
    <name type="scientific">Pigmentiphaga humi</name>
    <dbReference type="NCBI Taxonomy" id="2478468"/>
    <lineage>
        <taxon>Bacteria</taxon>
        <taxon>Pseudomonadati</taxon>
        <taxon>Pseudomonadota</taxon>
        <taxon>Betaproteobacteria</taxon>
        <taxon>Burkholderiales</taxon>
        <taxon>Alcaligenaceae</taxon>
        <taxon>Pigmentiphaga</taxon>
    </lineage>
</organism>
<dbReference type="InterPro" id="IPR006175">
    <property type="entry name" value="YjgF/YER057c/UK114"/>
</dbReference>
<dbReference type="RefSeq" id="WP_124080512.1">
    <property type="nucleotide sequence ID" value="NZ_UWPJ01000024.1"/>
</dbReference>
<sequence>MTSEPIRHICLADVDHGKWPAPRASAVVVAGGLAHVSGLRATDPHDARTPIPEFVEDQVERIFSNLDRLLRHADLSRERLVAARCYVVDFDRLYARVAGAWSNCIGPGPGPAFTCVGVERLARGALVEMDFIVAA</sequence>
<evidence type="ECO:0000313" key="1">
    <source>
        <dbReference type="EMBL" id="VCU71048.1"/>
    </source>
</evidence>
<keyword evidence="2" id="KW-1185">Reference proteome</keyword>
<dbReference type="OrthoDB" id="9808943at2"/>
<dbReference type="GO" id="GO:0005829">
    <property type="term" value="C:cytosol"/>
    <property type="evidence" value="ECO:0007669"/>
    <property type="project" value="TreeGrafter"/>
</dbReference>
<dbReference type="PANTHER" id="PTHR11803">
    <property type="entry name" value="2-IMINOBUTANOATE/2-IMINOPROPANOATE DEAMINASE RIDA"/>
    <property type="match status" value="1"/>
</dbReference>
<accession>A0A3P4B5V6</accession>
<dbReference type="GO" id="GO:0019239">
    <property type="term" value="F:deaminase activity"/>
    <property type="evidence" value="ECO:0007669"/>
    <property type="project" value="TreeGrafter"/>
</dbReference>
<dbReference type="Gene3D" id="3.30.1330.40">
    <property type="entry name" value="RutC-like"/>
    <property type="match status" value="1"/>
</dbReference>
<evidence type="ECO:0000313" key="2">
    <source>
        <dbReference type="Proteomes" id="UP000277294"/>
    </source>
</evidence>
<dbReference type="Proteomes" id="UP000277294">
    <property type="component" value="Unassembled WGS sequence"/>
</dbReference>
<dbReference type="AlphaFoldDB" id="A0A3P4B5V6"/>
<dbReference type="InterPro" id="IPR035959">
    <property type="entry name" value="RutC-like_sf"/>
</dbReference>
<name>A0A3P4B5V6_9BURK</name>